<evidence type="ECO:0000313" key="3">
    <source>
        <dbReference type="EMBL" id="ROQ00119.1"/>
    </source>
</evidence>
<dbReference type="OrthoDB" id="189170at2"/>
<evidence type="ECO:0000313" key="4">
    <source>
        <dbReference type="Proteomes" id="UP000278222"/>
    </source>
</evidence>
<dbReference type="InterPro" id="IPR010982">
    <property type="entry name" value="Lambda_DNA-bd_dom_sf"/>
</dbReference>
<dbReference type="CDD" id="cd00093">
    <property type="entry name" value="HTH_XRE"/>
    <property type="match status" value="1"/>
</dbReference>
<dbReference type="Proteomes" id="UP000278222">
    <property type="component" value="Unassembled WGS sequence"/>
</dbReference>
<dbReference type="CDD" id="cd02209">
    <property type="entry name" value="cupin_XRE_C"/>
    <property type="match status" value="1"/>
</dbReference>
<dbReference type="InterPro" id="IPR001387">
    <property type="entry name" value="Cro/C1-type_HTH"/>
</dbReference>
<keyword evidence="1" id="KW-0238">DNA-binding</keyword>
<reference evidence="3 4" key="1">
    <citation type="submission" date="2018-11" db="EMBL/GenBank/DDBJ databases">
        <title>Genomic Encyclopedia of Type Strains, Phase IV (KMG-IV): sequencing the most valuable type-strain genomes for metagenomic binning, comparative biology and taxonomic classification.</title>
        <authorList>
            <person name="Goeker M."/>
        </authorList>
    </citation>
    <scope>NUCLEOTIDE SEQUENCE [LARGE SCALE GENOMIC DNA]</scope>
    <source>
        <strain evidence="3 4">DSM 5900</strain>
    </source>
</reference>
<dbReference type="EMBL" id="RJKX01000013">
    <property type="protein sequence ID" value="ROQ00119.1"/>
    <property type="molecule type" value="Genomic_DNA"/>
</dbReference>
<accession>A0A3N1MA52</accession>
<proteinExistence type="predicted"/>
<dbReference type="InterPro" id="IPR011051">
    <property type="entry name" value="RmlC_Cupin_sf"/>
</dbReference>
<evidence type="ECO:0000256" key="1">
    <source>
        <dbReference type="ARBA" id="ARBA00023125"/>
    </source>
</evidence>
<name>A0A3N1MA52_9PROT</name>
<dbReference type="GO" id="GO:0005829">
    <property type="term" value="C:cytosol"/>
    <property type="evidence" value="ECO:0007669"/>
    <property type="project" value="TreeGrafter"/>
</dbReference>
<dbReference type="GO" id="GO:0003677">
    <property type="term" value="F:DNA binding"/>
    <property type="evidence" value="ECO:0007669"/>
    <property type="project" value="UniProtKB-KW"/>
</dbReference>
<dbReference type="SUPFAM" id="SSF47413">
    <property type="entry name" value="lambda repressor-like DNA-binding domains"/>
    <property type="match status" value="1"/>
</dbReference>
<feature type="domain" description="HTH cro/C1-type" evidence="2">
    <location>
        <begin position="19"/>
        <end position="73"/>
    </location>
</feature>
<dbReference type="PROSITE" id="PS50943">
    <property type="entry name" value="HTH_CROC1"/>
    <property type="match status" value="1"/>
</dbReference>
<dbReference type="GO" id="GO:0003700">
    <property type="term" value="F:DNA-binding transcription factor activity"/>
    <property type="evidence" value="ECO:0007669"/>
    <property type="project" value="TreeGrafter"/>
</dbReference>
<gene>
    <name evidence="3" type="ORF">EDC65_1915</name>
</gene>
<evidence type="ECO:0000259" key="2">
    <source>
        <dbReference type="PROSITE" id="PS50943"/>
    </source>
</evidence>
<comment type="caution">
    <text evidence="3">The sequence shown here is derived from an EMBL/GenBank/DDBJ whole genome shotgun (WGS) entry which is preliminary data.</text>
</comment>
<dbReference type="InterPro" id="IPR014710">
    <property type="entry name" value="RmlC-like_jellyroll"/>
</dbReference>
<dbReference type="Gene3D" id="2.60.120.10">
    <property type="entry name" value="Jelly Rolls"/>
    <property type="match status" value="1"/>
</dbReference>
<dbReference type="Pfam" id="PF01381">
    <property type="entry name" value="HTH_3"/>
    <property type="match status" value="1"/>
</dbReference>
<dbReference type="SMART" id="SM00530">
    <property type="entry name" value="HTH_XRE"/>
    <property type="match status" value="1"/>
</dbReference>
<dbReference type="SUPFAM" id="SSF51182">
    <property type="entry name" value="RmlC-like cupins"/>
    <property type="match status" value="1"/>
</dbReference>
<dbReference type="InterPro" id="IPR050807">
    <property type="entry name" value="TransReg_Diox_bact_type"/>
</dbReference>
<sequence length="192" mass="20799">MRMPVADDRNLDDRLAARLAALRQDHGWSLDDLARESGISRATLSRLERGETSPTAALLGRLCTAYGRTMSRLLAEVETRPADRLAAADQPVWTDPETGFRRRGLSPPAAGFQAEMILGELPAGAAIGYDAPPVAGLEHHLWMLEGALELAVEGRAHRLDAGDSLRYRLFGATRFACPGPAAARYVLAICRP</sequence>
<organism evidence="3 4">
    <name type="scientific">Stella humosa</name>
    <dbReference type="NCBI Taxonomy" id="94"/>
    <lineage>
        <taxon>Bacteria</taxon>
        <taxon>Pseudomonadati</taxon>
        <taxon>Pseudomonadota</taxon>
        <taxon>Alphaproteobacteria</taxon>
        <taxon>Rhodospirillales</taxon>
        <taxon>Stellaceae</taxon>
        <taxon>Stella</taxon>
    </lineage>
</organism>
<keyword evidence="4" id="KW-1185">Reference proteome</keyword>
<dbReference type="PANTHER" id="PTHR46797:SF10">
    <property type="entry name" value="BLR1115 PROTEIN"/>
    <property type="match status" value="1"/>
</dbReference>
<dbReference type="AlphaFoldDB" id="A0A3N1MA52"/>
<protein>
    <submittedName>
        <fullName evidence="3">XRE family transcriptional regulator</fullName>
    </submittedName>
</protein>
<dbReference type="PANTHER" id="PTHR46797">
    <property type="entry name" value="HTH-TYPE TRANSCRIPTIONAL REGULATOR"/>
    <property type="match status" value="1"/>
</dbReference>
<dbReference type="Gene3D" id="1.10.260.40">
    <property type="entry name" value="lambda repressor-like DNA-binding domains"/>
    <property type="match status" value="1"/>
</dbReference>